<dbReference type="CDD" id="cd14797">
    <property type="entry name" value="DUF302"/>
    <property type="match status" value="1"/>
</dbReference>
<organism evidence="2 3">
    <name type="scientific">Luteipulveratus flavus</name>
    <dbReference type="NCBI Taxonomy" id="3031728"/>
    <lineage>
        <taxon>Bacteria</taxon>
        <taxon>Bacillati</taxon>
        <taxon>Actinomycetota</taxon>
        <taxon>Actinomycetes</taxon>
        <taxon>Micrococcales</taxon>
        <taxon>Dermacoccaceae</taxon>
        <taxon>Luteipulveratus</taxon>
    </lineage>
</organism>
<sequence>MTYALSTTVSTPFADTLQATWSALADQGFGVLTEIDLAATLAAKVGADLPPQVILGACRPPLALAAVQAEPSIGVLLPCNVVVRAVDERTTVVEAMDPQAMVSVTGNDRLADVAADARDRITAALNALTA</sequence>
<feature type="domain" description="DUF302" evidence="1">
    <location>
        <begin position="35"/>
        <end position="98"/>
    </location>
</feature>
<comment type="caution">
    <text evidence="2">The sequence shown here is derived from an EMBL/GenBank/DDBJ whole genome shotgun (WGS) entry which is preliminary data.</text>
</comment>
<dbReference type="SUPFAM" id="SSF103247">
    <property type="entry name" value="TT1751-like"/>
    <property type="match status" value="1"/>
</dbReference>
<gene>
    <name evidence="2" type="ORF">P4R38_16950</name>
</gene>
<dbReference type="Pfam" id="PF03625">
    <property type="entry name" value="DUF302"/>
    <property type="match status" value="1"/>
</dbReference>
<dbReference type="Gene3D" id="3.30.310.70">
    <property type="entry name" value="TT1751-like domain"/>
    <property type="match status" value="1"/>
</dbReference>
<name>A0ABT6CAL3_9MICO</name>
<dbReference type="RefSeq" id="WP_277193200.1">
    <property type="nucleotide sequence ID" value="NZ_JAROAV010000044.1"/>
</dbReference>
<evidence type="ECO:0000313" key="2">
    <source>
        <dbReference type="EMBL" id="MDF8265938.1"/>
    </source>
</evidence>
<protein>
    <submittedName>
        <fullName evidence="2">DUF302 domain-containing protein</fullName>
    </submittedName>
</protein>
<dbReference type="PIRSF" id="PIRSF021774">
    <property type="entry name" value="UCP021774"/>
    <property type="match status" value="1"/>
</dbReference>
<accession>A0ABT6CAL3</accession>
<evidence type="ECO:0000259" key="1">
    <source>
        <dbReference type="Pfam" id="PF03625"/>
    </source>
</evidence>
<reference evidence="2 3" key="1">
    <citation type="submission" date="2023-03" db="EMBL/GenBank/DDBJ databases">
        <title>YIM 133296 draft genome.</title>
        <authorList>
            <person name="Xiong L."/>
        </authorList>
    </citation>
    <scope>NUCLEOTIDE SEQUENCE [LARGE SCALE GENOMIC DNA]</scope>
    <source>
        <strain evidence="2 3">YIM 133296</strain>
    </source>
</reference>
<dbReference type="InterPro" id="IPR016796">
    <property type="entry name" value="UCP021774"/>
</dbReference>
<proteinExistence type="predicted"/>
<dbReference type="Proteomes" id="UP001528912">
    <property type="component" value="Unassembled WGS sequence"/>
</dbReference>
<dbReference type="InterPro" id="IPR005180">
    <property type="entry name" value="DUF302"/>
</dbReference>
<dbReference type="PANTHER" id="PTHR38342">
    <property type="entry name" value="SLR5037 PROTEIN"/>
    <property type="match status" value="1"/>
</dbReference>
<evidence type="ECO:0000313" key="3">
    <source>
        <dbReference type="Proteomes" id="UP001528912"/>
    </source>
</evidence>
<dbReference type="PANTHER" id="PTHR38342:SF1">
    <property type="entry name" value="SLR5037 PROTEIN"/>
    <property type="match status" value="1"/>
</dbReference>
<dbReference type="EMBL" id="JAROAV010000044">
    <property type="protein sequence ID" value="MDF8265938.1"/>
    <property type="molecule type" value="Genomic_DNA"/>
</dbReference>
<dbReference type="InterPro" id="IPR035923">
    <property type="entry name" value="TT1751-like_sf"/>
</dbReference>
<keyword evidence="3" id="KW-1185">Reference proteome</keyword>